<gene>
    <name evidence="2" type="ORF">GGQ98_003510</name>
</gene>
<feature type="chain" id="PRO_5030845954" description="DUF4864 domain-containing protein" evidence="1">
    <location>
        <begin position="25"/>
        <end position="118"/>
    </location>
</feature>
<evidence type="ECO:0000256" key="1">
    <source>
        <dbReference type="SAM" id="SignalP"/>
    </source>
</evidence>
<comment type="caution">
    <text evidence="2">The sequence shown here is derived from an EMBL/GenBank/DDBJ whole genome shotgun (WGS) entry which is preliminary data.</text>
</comment>
<evidence type="ECO:0000313" key="2">
    <source>
        <dbReference type="EMBL" id="MBB4633854.1"/>
    </source>
</evidence>
<dbReference type="RefSeq" id="WP_184071823.1">
    <property type="nucleotide sequence ID" value="NZ_JACHNZ010000062.1"/>
</dbReference>
<keyword evidence="3" id="KW-1185">Reference proteome</keyword>
<accession>A0A7W7B4M0</accession>
<proteinExistence type="predicted"/>
<dbReference type="Proteomes" id="UP000566324">
    <property type="component" value="Unassembled WGS sequence"/>
</dbReference>
<feature type="signal peptide" evidence="1">
    <location>
        <begin position="1"/>
        <end position="24"/>
    </location>
</feature>
<name>A0A7W7B4M0_9SPHN</name>
<reference evidence="2 3" key="1">
    <citation type="submission" date="2020-08" db="EMBL/GenBank/DDBJ databases">
        <title>Genomic Encyclopedia of Type Strains, Phase IV (KMG-IV): sequencing the most valuable type-strain genomes for metagenomic binning, comparative biology and taxonomic classification.</title>
        <authorList>
            <person name="Goeker M."/>
        </authorList>
    </citation>
    <scope>NUCLEOTIDE SEQUENCE [LARGE SCALE GENOMIC DNA]</scope>
    <source>
        <strain evidence="2 3">DSM 17328</strain>
    </source>
</reference>
<dbReference type="AlphaFoldDB" id="A0A7W7B4M0"/>
<evidence type="ECO:0008006" key="4">
    <source>
        <dbReference type="Google" id="ProtNLM"/>
    </source>
</evidence>
<protein>
    <recommendedName>
        <fullName evidence="4">DUF4864 domain-containing protein</fullName>
    </recommendedName>
</protein>
<dbReference type="EMBL" id="JACHNZ010000062">
    <property type="protein sequence ID" value="MBB4633854.1"/>
    <property type="molecule type" value="Genomic_DNA"/>
</dbReference>
<evidence type="ECO:0000313" key="3">
    <source>
        <dbReference type="Proteomes" id="UP000566324"/>
    </source>
</evidence>
<keyword evidence="1" id="KW-0732">Signal</keyword>
<sequence length="118" mass="12967">MRSALTVMMACLIASFAVPGTASAQTGRAAIVKGLHQSDIETVQPLIREMLDNDEVGSTREWRSPSGNQGELRLVKGGKLADMDTGRVRITVIAKERRIKTFTFRYERDAGGEWRTAG</sequence>
<organism evidence="2 3">
    <name type="scientific">Sphingosinicella soli</name>
    <dbReference type="NCBI Taxonomy" id="333708"/>
    <lineage>
        <taxon>Bacteria</taxon>
        <taxon>Pseudomonadati</taxon>
        <taxon>Pseudomonadota</taxon>
        <taxon>Alphaproteobacteria</taxon>
        <taxon>Sphingomonadales</taxon>
        <taxon>Sphingosinicellaceae</taxon>
        <taxon>Sphingosinicella</taxon>
    </lineage>
</organism>